<keyword evidence="4" id="KW-0067">ATP-binding</keyword>
<feature type="compositionally biased region" description="Basic and acidic residues" evidence="6">
    <location>
        <begin position="374"/>
        <end position="384"/>
    </location>
</feature>
<keyword evidence="4" id="KW-0547">Nucleotide-binding</keyword>
<gene>
    <name evidence="8" type="ORF">VOLCADRAFT_120373</name>
</gene>
<dbReference type="Pfam" id="PF08524">
    <property type="entry name" value="rRNA_processing"/>
    <property type="match status" value="1"/>
</dbReference>
<feature type="transmembrane region" description="Helical" evidence="7">
    <location>
        <begin position="585"/>
        <end position="606"/>
    </location>
</feature>
<evidence type="ECO:0000313" key="8">
    <source>
        <dbReference type="EMBL" id="EFJ51965.1"/>
    </source>
</evidence>
<dbReference type="GO" id="GO:0016020">
    <property type="term" value="C:membrane"/>
    <property type="evidence" value="ECO:0007669"/>
    <property type="project" value="TreeGrafter"/>
</dbReference>
<dbReference type="RefSeq" id="XP_002946739.1">
    <property type="nucleotide sequence ID" value="XM_002946693.1"/>
</dbReference>
<feature type="region of interest" description="Disordered" evidence="6">
    <location>
        <begin position="1014"/>
        <end position="1033"/>
    </location>
</feature>
<dbReference type="GO" id="GO:0017110">
    <property type="term" value="F:nucleoside diphosphate phosphatase activity"/>
    <property type="evidence" value="ECO:0007669"/>
    <property type="project" value="TreeGrafter"/>
</dbReference>
<evidence type="ECO:0000256" key="1">
    <source>
        <dbReference type="ARBA" id="ARBA00009283"/>
    </source>
</evidence>
<evidence type="ECO:0000256" key="7">
    <source>
        <dbReference type="SAM" id="Phobius"/>
    </source>
</evidence>
<dbReference type="InterPro" id="IPR013730">
    <property type="entry name" value="Fyv7/TAP26"/>
</dbReference>
<comment type="similarity">
    <text evidence="1 5">Belongs to the GDA1/CD39 NTPase family.</text>
</comment>
<dbReference type="Proteomes" id="UP000001058">
    <property type="component" value="Unassembled WGS sequence"/>
</dbReference>
<sequence>MHKSRSSVKISIWSDGDAAAKGSIVKTVKLVNRYLQRLRLAEQWPMGNRRGWLLLCLAATGGLALLILLRAASFIGEGLVQQAQGDQYAVYIDGGSSGTRVRVFRYRPARWPAYVVLVLPEPSRSVEPGLSAYANQPDRAAASLVPLLDFAYEQVPMELWHQTPVRLLATAGLRLLDQQEQEAILGSCQQLLAASRFRFEPSWATVIDGEMEGLFGWAAVNYLTGALQEASAHSHHSRKEVMDPAQLFTGLLEMGGASVQVTFLPPVTAKQAERHGSHLHLPGVPSRLFTHSYLGLGMDSALAQAAEYVLRHQPRSPAISDPCLPIGYVSEDGRIGNGSFAQCMAVVQRIMPEHDCFPSQSAAAAVGSSGGRAEASETGRKITEEGENAASGGYDDDPAVDAHSSSRAGGGSVASVAGEGGGCVLQGSFLPVLSGRFVAVENFAWTARALGLHENATLRQLRESGHHYCAKHWSSLHAEFSGHIPDQFLVRYCFGAAYILALLHSGFGLGLDDGRLWWTNTVREAGEGAEVGLNWVLGAAVVDAMSSSGGVGGGEEHNRGGAAGSQRFWLRDEQGMAAATGSARMVLMLPLAALAALAAFVGLALLRILRSGKARIVTLTPGSGGGAGALFSSRGFGAGSEERARTGGGGRAAGVATSWSSTSLVSEVAAGRSLPGITVRDASSLDPGLGQSPGADVGQRGQGFWYAGMGQGAGASHEGGVAGVKHGGVLKAAALLGSAMRRNPSFTSVLIGVEGLSLDKFAKLGVSQFDKRKKLERIKKQKIIEYSKYKKLKHKLEAQGVLSGAPVKDSVAELEALDFDAPLKSAAGSADEPASHEERIVSHTRAGPSSRPRHGSEPKAQTPAIPDAAEVPGARGPSCGGQRKTEQPGAGVRKRARVDDSVAAQFKQPSRHKGPDSKCADWNAVPDEDGDAMVEYAARSGDKQPAGASAAHRGEQGQVSERQGSREGDNRGVKKLSRLQRLAQRVAEEKAEKQRAKETAMKEREERLKHVAAAEKSRKEQKHLHFKRNAKGQPLMRYRMEKLLSQIQKTV</sequence>
<evidence type="ECO:0000256" key="2">
    <source>
        <dbReference type="ARBA" id="ARBA00022801"/>
    </source>
</evidence>
<organism evidence="9">
    <name type="scientific">Volvox carteri f. nagariensis</name>
    <dbReference type="NCBI Taxonomy" id="3068"/>
    <lineage>
        <taxon>Eukaryota</taxon>
        <taxon>Viridiplantae</taxon>
        <taxon>Chlorophyta</taxon>
        <taxon>core chlorophytes</taxon>
        <taxon>Chlorophyceae</taxon>
        <taxon>CS clade</taxon>
        <taxon>Chlamydomonadales</taxon>
        <taxon>Volvocaceae</taxon>
        <taxon>Volvox</taxon>
    </lineage>
</organism>
<dbReference type="STRING" id="3068.D8TJX6"/>
<dbReference type="Pfam" id="PF01150">
    <property type="entry name" value="GDA1_CD39"/>
    <property type="match status" value="2"/>
</dbReference>
<name>D8TJX6_VOLCA</name>
<feature type="compositionally biased region" description="Basic residues" evidence="6">
    <location>
        <begin position="1019"/>
        <end position="1030"/>
    </location>
</feature>
<keyword evidence="7" id="KW-0812">Transmembrane</keyword>
<keyword evidence="7" id="KW-0472">Membrane</keyword>
<dbReference type="PROSITE" id="PS01238">
    <property type="entry name" value="GDA1_CD39_NTPASE"/>
    <property type="match status" value="1"/>
</dbReference>
<dbReference type="EMBL" id="GL378325">
    <property type="protein sequence ID" value="EFJ51965.1"/>
    <property type="molecule type" value="Genomic_DNA"/>
</dbReference>
<dbReference type="GeneID" id="9624644"/>
<proteinExistence type="inferred from homology"/>
<keyword evidence="2 5" id="KW-0378">Hydrolase</keyword>
<feature type="compositionally biased region" description="Basic and acidic residues" evidence="6">
    <location>
        <begin position="963"/>
        <end position="972"/>
    </location>
</feature>
<protein>
    <recommendedName>
        <fullName evidence="10">Apyrase</fullName>
    </recommendedName>
</protein>
<dbReference type="Gene3D" id="3.30.420.150">
    <property type="entry name" value="Exopolyphosphatase. Domain 2"/>
    <property type="match status" value="2"/>
</dbReference>
<dbReference type="PANTHER" id="PTHR11782">
    <property type="entry name" value="ADENOSINE/GUANOSINE DIPHOSPHATASE"/>
    <property type="match status" value="1"/>
</dbReference>
<dbReference type="InterPro" id="IPR000407">
    <property type="entry name" value="GDA1_CD39_NTPase"/>
</dbReference>
<feature type="compositionally biased region" description="Basic and acidic residues" evidence="6">
    <location>
        <begin position="986"/>
        <end position="1007"/>
    </location>
</feature>
<feature type="transmembrane region" description="Helical" evidence="7">
    <location>
        <begin position="52"/>
        <end position="72"/>
    </location>
</feature>
<evidence type="ECO:0000256" key="3">
    <source>
        <dbReference type="PIRSR" id="PIRSR600407-1"/>
    </source>
</evidence>
<dbReference type="eggNOG" id="KOG1386">
    <property type="taxonomic scope" value="Eukaryota"/>
</dbReference>
<dbReference type="AlphaFoldDB" id="D8TJX6"/>
<evidence type="ECO:0008006" key="10">
    <source>
        <dbReference type="Google" id="ProtNLM"/>
    </source>
</evidence>
<evidence type="ECO:0000313" key="9">
    <source>
        <dbReference type="Proteomes" id="UP000001058"/>
    </source>
</evidence>
<keyword evidence="9" id="KW-1185">Reference proteome</keyword>
<keyword evidence="7" id="KW-1133">Transmembrane helix</keyword>
<reference evidence="8 9" key="1">
    <citation type="journal article" date="2010" name="Science">
        <title>Genomic analysis of organismal complexity in the multicellular green alga Volvox carteri.</title>
        <authorList>
            <person name="Prochnik S.E."/>
            <person name="Umen J."/>
            <person name="Nedelcu A.M."/>
            <person name="Hallmann A."/>
            <person name="Miller S.M."/>
            <person name="Nishii I."/>
            <person name="Ferris P."/>
            <person name="Kuo A."/>
            <person name="Mitros T."/>
            <person name="Fritz-Laylin L.K."/>
            <person name="Hellsten U."/>
            <person name="Chapman J."/>
            <person name="Simakov O."/>
            <person name="Rensing S.A."/>
            <person name="Terry A."/>
            <person name="Pangilinan J."/>
            <person name="Kapitonov V."/>
            <person name="Jurka J."/>
            <person name="Salamov A."/>
            <person name="Shapiro H."/>
            <person name="Schmutz J."/>
            <person name="Grimwood J."/>
            <person name="Lindquist E."/>
            <person name="Lucas S."/>
            <person name="Grigoriev I.V."/>
            <person name="Schmitt R."/>
            <person name="Kirk D."/>
            <person name="Rokhsar D.S."/>
        </authorList>
    </citation>
    <scope>NUCLEOTIDE SEQUENCE [LARGE SCALE GENOMIC DNA]</scope>
    <source>
        <strain evidence="9">f. Nagariensis / Eve</strain>
    </source>
</reference>
<dbReference type="GO" id="GO:0009134">
    <property type="term" value="P:nucleoside diphosphate catabolic process"/>
    <property type="evidence" value="ECO:0007669"/>
    <property type="project" value="TreeGrafter"/>
</dbReference>
<dbReference type="Gene3D" id="3.30.420.40">
    <property type="match status" value="2"/>
</dbReference>
<dbReference type="GO" id="GO:0005524">
    <property type="term" value="F:ATP binding"/>
    <property type="evidence" value="ECO:0007669"/>
    <property type="project" value="UniProtKB-KW"/>
</dbReference>
<feature type="active site" description="Proton acceptor" evidence="3">
    <location>
        <position position="212"/>
    </location>
</feature>
<dbReference type="InParanoid" id="D8TJX6"/>
<evidence type="ECO:0000256" key="5">
    <source>
        <dbReference type="RuleBase" id="RU003833"/>
    </source>
</evidence>
<dbReference type="PANTHER" id="PTHR11782:SF3">
    <property type="entry name" value="APYRASE 6-RELATED"/>
    <property type="match status" value="1"/>
</dbReference>
<feature type="region of interest" description="Disordered" evidence="6">
    <location>
        <begin position="367"/>
        <end position="413"/>
    </location>
</feature>
<dbReference type="OrthoDB" id="6372431at2759"/>
<accession>D8TJX6</accession>
<evidence type="ECO:0000256" key="4">
    <source>
        <dbReference type="PIRSR" id="PIRSR600407-2"/>
    </source>
</evidence>
<evidence type="ECO:0000256" key="6">
    <source>
        <dbReference type="SAM" id="MobiDB-lite"/>
    </source>
</evidence>
<dbReference type="KEGG" id="vcn:VOLCADRAFT_120373"/>
<feature type="binding site" evidence="4">
    <location>
        <begin position="256"/>
        <end position="260"/>
    </location>
    <ligand>
        <name>ATP</name>
        <dbReference type="ChEBI" id="CHEBI:30616"/>
    </ligand>
</feature>
<feature type="region of interest" description="Disordered" evidence="6">
    <location>
        <begin position="825"/>
        <end position="1007"/>
    </location>
</feature>